<gene>
    <name evidence="3" type="ORF">BCR34DRAFT_583109</name>
</gene>
<dbReference type="Proteomes" id="UP000193144">
    <property type="component" value="Unassembled WGS sequence"/>
</dbReference>
<protein>
    <recommendedName>
        <fullName evidence="2">BTB domain-containing protein</fullName>
    </recommendedName>
</protein>
<dbReference type="OrthoDB" id="6359816at2759"/>
<dbReference type="EMBL" id="MCFA01000008">
    <property type="protein sequence ID" value="ORY18183.1"/>
    <property type="molecule type" value="Genomic_DNA"/>
</dbReference>
<name>A0A1Y2A6Q4_9PLEO</name>
<sequence length="277" mass="32111">MSSSIAPYTEKMASPEGLRELYRTKADANLVLRLGKLELPVHKEVLAAASPWFKEEFSTEYLEHAIEMSLNFREELQHRAGEAALENAAQFMYTGDYDFGFAPVNVQAQAEGVFQAQVWTCWVGFYFEIDGLEDLAAARIRKVFREKENLLEPKWLFCFLHRVASELENDRDINDHSVNKVLFELFKLKMNKLEEDEDWEGYWAGLAKPSPLGPELIRRQMAEKKKLEIEKKTAEEELERMKKERELEKIEREVELAIGSLALGPLPASRKRQRIEV</sequence>
<evidence type="ECO:0000256" key="1">
    <source>
        <dbReference type="SAM" id="Coils"/>
    </source>
</evidence>
<dbReference type="SUPFAM" id="SSF54695">
    <property type="entry name" value="POZ domain"/>
    <property type="match status" value="1"/>
</dbReference>
<feature type="coiled-coil region" evidence="1">
    <location>
        <begin position="217"/>
        <end position="260"/>
    </location>
</feature>
<dbReference type="Pfam" id="PF00651">
    <property type="entry name" value="BTB"/>
    <property type="match status" value="1"/>
</dbReference>
<comment type="caution">
    <text evidence="3">The sequence shown here is derived from an EMBL/GenBank/DDBJ whole genome shotgun (WGS) entry which is preliminary data.</text>
</comment>
<feature type="domain" description="BTB" evidence="2">
    <location>
        <begin position="26"/>
        <end position="101"/>
    </location>
</feature>
<dbReference type="AlphaFoldDB" id="A0A1Y2A6Q4"/>
<keyword evidence="4" id="KW-1185">Reference proteome</keyword>
<evidence type="ECO:0000259" key="2">
    <source>
        <dbReference type="PROSITE" id="PS50097"/>
    </source>
</evidence>
<reference evidence="3 4" key="1">
    <citation type="submission" date="2016-07" db="EMBL/GenBank/DDBJ databases">
        <title>Pervasive Adenine N6-methylation of Active Genes in Fungi.</title>
        <authorList>
            <consortium name="DOE Joint Genome Institute"/>
            <person name="Mondo S.J."/>
            <person name="Dannebaum R.O."/>
            <person name="Kuo R.C."/>
            <person name="Labutti K."/>
            <person name="Haridas S."/>
            <person name="Kuo A."/>
            <person name="Salamov A."/>
            <person name="Ahrendt S.R."/>
            <person name="Lipzen A."/>
            <person name="Sullivan W."/>
            <person name="Andreopoulos W.B."/>
            <person name="Clum A."/>
            <person name="Lindquist E."/>
            <person name="Daum C."/>
            <person name="Ramamoorthy G.K."/>
            <person name="Gryganskyi A."/>
            <person name="Culley D."/>
            <person name="Magnuson J.K."/>
            <person name="James T.Y."/>
            <person name="O'Malley M.A."/>
            <person name="Stajich J.E."/>
            <person name="Spatafora J.W."/>
            <person name="Visel A."/>
            <person name="Grigoriev I.V."/>
        </authorList>
    </citation>
    <scope>NUCLEOTIDE SEQUENCE [LARGE SCALE GENOMIC DNA]</scope>
    <source>
        <strain evidence="3 4">CBS 115471</strain>
    </source>
</reference>
<organism evidence="3 4">
    <name type="scientific">Clohesyomyces aquaticus</name>
    <dbReference type="NCBI Taxonomy" id="1231657"/>
    <lineage>
        <taxon>Eukaryota</taxon>
        <taxon>Fungi</taxon>
        <taxon>Dikarya</taxon>
        <taxon>Ascomycota</taxon>
        <taxon>Pezizomycotina</taxon>
        <taxon>Dothideomycetes</taxon>
        <taxon>Pleosporomycetidae</taxon>
        <taxon>Pleosporales</taxon>
        <taxon>Lindgomycetaceae</taxon>
        <taxon>Clohesyomyces</taxon>
    </lineage>
</organism>
<evidence type="ECO:0000313" key="4">
    <source>
        <dbReference type="Proteomes" id="UP000193144"/>
    </source>
</evidence>
<evidence type="ECO:0000313" key="3">
    <source>
        <dbReference type="EMBL" id="ORY18183.1"/>
    </source>
</evidence>
<accession>A0A1Y2A6Q4</accession>
<keyword evidence="1" id="KW-0175">Coiled coil</keyword>
<dbReference type="Gene3D" id="3.30.710.10">
    <property type="entry name" value="Potassium Channel Kv1.1, Chain A"/>
    <property type="match status" value="1"/>
</dbReference>
<dbReference type="InterPro" id="IPR011333">
    <property type="entry name" value="SKP1/BTB/POZ_sf"/>
</dbReference>
<dbReference type="PROSITE" id="PS50097">
    <property type="entry name" value="BTB"/>
    <property type="match status" value="1"/>
</dbReference>
<dbReference type="InterPro" id="IPR000210">
    <property type="entry name" value="BTB/POZ_dom"/>
</dbReference>
<dbReference type="CDD" id="cd18186">
    <property type="entry name" value="BTB_POZ_ZBTB_KLHL-like"/>
    <property type="match status" value="1"/>
</dbReference>
<proteinExistence type="predicted"/>